<dbReference type="AlphaFoldDB" id="A0A928UZQ5"/>
<dbReference type="InterPro" id="IPR011990">
    <property type="entry name" value="TPR-like_helical_dom_sf"/>
</dbReference>
<sequence>MLLQNEMSYSIRFFLCLAIFAIGISQTSAQSIIEDSLRNLLHNPNLSTEKRSMALSHLGRTIYDTDMPTALRLTNEALQLGKGISDGQYSAFALATLTYLNVQRDSLVLAQNTIDSALLYTETSTDKVVNGYVWLRKGWLEYIINNPEKSVESLFKSLQLLESQQSYVYESLVYHYLASVYADLQDNGNLKKYTNLSLEAAYKSGEPDIIGNAYLAMGSSFLKDYRKLPSERLLLDSAMYYNRRLLSLSEAQPKRILNHNNTAAAALNLANIYWEFYPKSYRDSAEKYIQIALFIARKTNHEEIIANCYGILSEYAIAEGNYDEAERLFLLGFTEVERNPSTSVQVKASMMRGLATVSEKSGNPVKALAYYKQYLYYEQQAYNASKLAIAQKLEVQYQAEKKDRELETLQERAAFNKKINFISIGLIIVGAFALFFLFRSYHFRLKSSIQQQKLRTEEAARLKAEQDLLQERQERLQKELLAGNLQVEQKNELLQTMRDKLATQPESGILKNQMERILKEDQRMDEDIDHAKASLTNIHPDFFNRLQEMANNKLTRLDLKHCSYILMGLSNKDIANRLGVDPKSIIMARYRIKQKLNLEKDDSLDLVIQRIS</sequence>
<feature type="domain" description="HTH luxR-type" evidence="2">
    <location>
        <begin position="568"/>
        <end position="595"/>
    </location>
</feature>
<comment type="caution">
    <text evidence="3">The sequence shown here is derived from an EMBL/GenBank/DDBJ whole genome shotgun (WGS) entry which is preliminary data.</text>
</comment>
<evidence type="ECO:0000259" key="2">
    <source>
        <dbReference type="PROSITE" id="PS00622"/>
    </source>
</evidence>
<dbReference type="PROSITE" id="PS00622">
    <property type="entry name" value="HTH_LUXR_1"/>
    <property type="match status" value="1"/>
</dbReference>
<name>A0A928UZQ5_9SPHI</name>
<reference evidence="3" key="1">
    <citation type="submission" date="2018-02" db="EMBL/GenBank/DDBJ databases">
        <authorList>
            <person name="Vasarhelyi B.M."/>
            <person name="Deshmukh S."/>
            <person name="Balint B."/>
            <person name="Kukolya J."/>
        </authorList>
    </citation>
    <scope>NUCLEOTIDE SEQUENCE</scope>
    <source>
        <strain evidence="3">KB22</strain>
    </source>
</reference>
<dbReference type="GO" id="GO:0003677">
    <property type="term" value="F:DNA binding"/>
    <property type="evidence" value="ECO:0007669"/>
    <property type="project" value="InterPro"/>
</dbReference>
<dbReference type="Proteomes" id="UP000616201">
    <property type="component" value="Unassembled WGS sequence"/>
</dbReference>
<dbReference type="Gene3D" id="1.10.10.10">
    <property type="entry name" value="Winged helix-like DNA-binding domain superfamily/Winged helix DNA-binding domain"/>
    <property type="match status" value="1"/>
</dbReference>
<organism evidence="3 4">
    <name type="scientific">Sphingobacterium hungaricum</name>
    <dbReference type="NCBI Taxonomy" id="2082723"/>
    <lineage>
        <taxon>Bacteria</taxon>
        <taxon>Pseudomonadati</taxon>
        <taxon>Bacteroidota</taxon>
        <taxon>Sphingobacteriia</taxon>
        <taxon>Sphingobacteriales</taxon>
        <taxon>Sphingobacteriaceae</taxon>
        <taxon>Sphingobacterium</taxon>
    </lineage>
</organism>
<dbReference type="EMBL" id="PRDK01000006">
    <property type="protein sequence ID" value="MBE8714410.1"/>
    <property type="molecule type" value="Genomic_DNA"/>
</dbReference>
<protein>
    <submittedName>
        <fullName evidence="3">LuxR family transcriptional regulator</fullName>
    </submittedName>
</protein>
<evidence type="ECO:0000313" key="4">
    <source>
        <dbReference type="Proteomes" id="UP000616201"/>
    </source>
</evidence>
<dbReference type="InterPro" id="IPR016032">
    <property type="entry name" value="Sig_transdc_resp-reg_C-effctor"/>
</dbReference>
<evidence type="ECO:0000256" key="1">
    <source>
        <dbReference type="SAM" id="Phobius"/>
    </source>
</evidence>
<dbReference type="SUPFAM" id="SSF46894">
    <property type="entry name" value="C-terminal effector domain of the bipartite response regulators"/>
    <property type="match status" value="1"/>
</dbReference>
<dbReference type="GO" id="GO:0006355">
    <property type="term" value="P:regulation of DNA-templated transcription"/>
    <property type="evidence" value="ECO:0007669"/>
    <property type="project" value="InterPro"/>
</dbReference>
<feature type="transmembrane region" description="Helical" evidence="1">
    <location>
        <begin position="419"/>
        <end position="438"/>
    </location>
</feature>
<dbReference type="SUPFAM" id="SSF48452">
    <property type="entry name" value="TPR-like"/>
    <property type="match status" value="1"/>
</dbReference>
<keyword evidence="4" id="KW-1185">Reference proteome</keyword>
<gene>
    <name evidence="3" type="ORF">C4F49_12030</name>
</gene>
<proteinExistence type="predicted"/>
<keyword evidence="1" id="KW-1133">Transmembrane helix</keyword>
<evidence type="ECO:0000313" key="3">
    <source>
        <dbReference type="EMBL" id="MBE8714410.1"/>
    </source>
</evidence>
<dbReference type="Gene3D" id="1.25.40.10">
    <property type="entry name" value="Tetratricopeptide repeat domain"/>
    <property type="match status" value="2"/>
</dbReference>
<dbReference type="InterPro" id="IPR036388">
    <property type="entry name" value="WH-like_DNA-bd_sf"/>
</dbReference>
<dbReference type="InterPro" id="IPR000792">
    <property type="entry name" value="Tscrpt_reg_LuxR_C"/>
</dbReference>
<accession>A0A928UZQ5</accession>
<keyword evidence="1" id="KW-0812">Transmembrane</keyword>
<keyword evidence="1" id="KW-0472">Membrane</keyword>